<accession>A0A9X4PDZ8</accession>
<evidence type="ECO:0008006" key="3">
    <source>
        <dbReference type="Google" id="ProtNLM"/>
    </source>
</evidence>
<gene>
    <name evidence="1" type="ORF">A6A20_09230</name>
</gene>
<dbReference type="AlphaFoldDB" id="A0A9X4PDZ8"/>
<dbReference type="InterPro" id="IPR011990">
    <property type="entry name" value="TPR-like_helical_dom_sf"/>
</dbReference>
<dbReference type="EMBL" id="LWID01000001">
    <property type="protein sequence ID" value="MDG6895801.1"/>
    <property type="molecule type" value="Genomic_DNA"/>
</dbReference>
<protein>
    <recommendedName>
        <fullName evidence="3">Tetratricopeptide repeat protein</fullName>
    </recommendedName>
</protein>
<keyword evidence="2" id="KW-1185">Reference proteome</keyword>
<organism evidence="1 2">
    <name type="scientific">Volucribacter amazonae</name>
    <dbReference type="NCBI Taxonomy" id="256731"/>
    <lineage>
        <taxon>Bacteria</taxon>
        <taxon>Pseudomonadati</taxon>
        <taxon>Pseudomonadota</taxon>
        <taxon>Gammaproteobacteria</taxon>
        <taxon>Pasteurellales</taxon>
        <taxon>Pasteurellaceae</taxon>
        <taxon>Volucribacter</taxon>
    </lineage>
</organism>
<dbReference type="SUPFAM" id="SSF48452">
    <property type="entry name" value="TPR-like"/>
    <property type="match status" value="1"/>
</dbReference>
<dbReference type="Gene3D" id="1.25.40.10">
    <property type="entry name" value="Tetratricopeptide repeat domain"/>
    <property type="match status" value="1"/>
</dbReference>
<comment type="caution">
    <text evidence="1">The sequence shown here is derived from an EMBL/GenBank/DDBJ whole genome shotgun (WGS) entry which is preliminary data.</text>
</comment>
<dbReference type="RefSeq" id="WP_279573171.1">
    <property type="nucleotide sequence ID" value="NZ_LWID01000001.1"/>
</dbReference>
<proteinExistence type="predicted"/>
<evidence type="ECO:0000313" key="1">
    <source>
        <dbReference type="EMBL" id="MDG6895801.1"/>
    </source>
</evidence>
<sequence length="433" mass="49647">MIYKRPIQPAHNKKLQKKLDIISQNFRQYYANQQFSLALQETLKAHKLIPASVKPLSDAATVAIYLNQWQDSIRYANRALQRDANCLNAYDALAHSYGALKDWEKAGQAGLKALQLRDQQYGSGELPSLPHIDLALAKKKKKVIAFSLFGGLSRYAEPAVLNTELCPILYPDWVCRFYVDHSVPTTLIDRLRRNGAEIIYVSEQQQQWQGTLWRFLAIDDPDVGYIIFRDADSVISQREAAAVNQWLASDKLFHTMRDSGSHTELILAGLWGCVASAVPKLEQKINDYIASQKSLSQRFADQYFLREQIWRYAKQSLFAHDRLFGFYQAQDFPNNEGFDYDNYHIGCNEGNAVAHLNVDYADGTEIEWTMYSCISPLLNPDGSVNREAQEREICRYVAIVHNQKIDIEIPRRYARGVAEKLTRFTVKPIDDKR</sequence>
<evidence type="ECO:0000313" key="2">
    <source>
        <dbReference type="Proteomes" id="UP001155500"/>
    </source>
</evidence>
<reference evidence="1" key="1">
    <citation type="submission" date="2016-03" db="EMBL/GenBank/DDBJ databases">
        <title>Co-evolution between Pasteurellaceae and their hosts.</title>
        <authorList>
            <person name="Hansen M.J."/>
            <person name="Bojesen A.M."/>
            <person name="Planet P."/>
        </authorList>
    </citation>
    <scope>NUCLEOTIDE SEQUENCE</scope>
    <source>
        <strain evidence="1">146/S8/89</strain>
    </source>
</reference>
<dbReference type="Proteomes" id="UP001155500">
    <property type="component" value="Unassembled WGS sequence"/>
</dbReference>
<name>A0A9X4PDZ8_9PAST</name>